<protein>
    <submittedName>
        <fullName evidence="2">Uncharacterized protein</fullName>
    </submittedName>
</protein>
<keyword evidence="3" id="KW-1185">Reference proteome</keyword>
<feature type="region of interest" description="Disordered" evidence="1">
    <location>
        <begin position="28"/>
        <end position="61"/>
    </location>
</feature>
<dbReference type="AlphaFoldDB" id="A0A5J9W713"/>
<dbReference type="Proteomes" id="UP000324897">
    <property type="component" value="Unassembled WGS sequence"/>
</dbReference>
<organism evidence="2 3">
    <name type="scientific">Eragrostis curvula</name>
    <name type="common">weeping love grass</name>
    <dbReference type="NCBI Taxonomy" id="38414"/>
    <lineage>
        <taxon>Eukaryota</taxon>
        <taxon>Viridiplantae</taxon>
        <taxon>Streptophyta</taxon>
        <taxon>Embryophyta</taxon>
        <taxon>Tracheophyta</taxon>
        <taxon>Spermatophyta</taxon>
        <taxon>Magnoliopsida</taxon>
        <taxon>Liliopsida</taxon>
        <taxon>Poales</taxon>
        <taxon>Poaceae</taxon>
        <taxon>PACMAD clade</taxon>
        <taxon>Chloridoideae</taxon>
        <taxon>Eragrostideae</taxon>
        <taxon>Eragrostidinae</taxon>
        <taxon>Eragrostis</taxon>
    </lineage>
</organism>
<name>A0A5J9W713_9POAL</name>
<proteinExistence type="predicted"/>
<dbReference type="Gramene" id="TVU43214">
    <property type="protein sequence ID" value="TVU43214"/>
    <property type="gene ID" value="EJB05_09661"/>
</dbReference>
<feature type="non-terminal residue" evidence="2">
    <location>
        <position position="258"/>
    </location>
</feature>
<sequence>CRPRTLIPLLKIFRASAIQNAPPCQNARVYDPQIAPPRRTPPTHRDPLPRLPRSSACVNSPPQSVRLQQLCRAVNQEGRRRYRHLFFGGAKHALPHAGDSREPAPLEATTTGRSHRPSTPYRGDPAWQAPSGGDSIPCRVHHENLIRPPPTTGSWAHAAADAEAQGRMVSAAHRPTRLQLTGSHGHAQVVGQKAIDQQSQKHYCGVFDIYDGPERGGGRAELGSAGSLRFRRRRTVQLGPVVAEQATVQPQSCEEGAG</sequence>
<evidence type="ECO:0000256" key="1">
    <source>
        <dbReference type="SAM" id="MobiDB-lite"/>
    </source>
</evidence>
<evidence type="ECO:0000313" key="3">
    <source>
        <dbReference type="Proteomes" id="UP000324897"/>
    </source>
</evidence>
<feature type="non-terminal residue" evidence="2">
    <location>
        <position position="1"/>
    </location>
</feature>
<dbReference type="EMBL" id="RWGY01000005">
    <property type="protein sequence ID" value="TVU43214.1"/>
    <property type="molecule type" value="Genomic_DNA"/>
</dbReference>
<reference evidence="2 3" key="1">
    <citation type="journal article" date="2019" name="Sci. Rep.">
        <title>A high-quality genome of Eragrostis curvula grass provides insights into Poaceae evolution and supports new strategies to enhance forage quality.</title>
        <authorList>
            <person name="Carballo J."/>
            <person name="Santos B.A.C.M."/>
            <person name="Zappacosta D."/>
            <person name="Garbus I."/>
            <person name="Selva J.P."/>
            <person name="Gallo C.A."/>
            <person name="Diaz A."/>
            <person name="Albertini E."/>
            <person name="Caccamo M."/>
            <person name="Echenique V."/>
        </authorList>
    </citation>
    <scope>NUCLEOTIDE SEQUENCE [LARGE SCALE GENOMIC DNA]</scope>
    <source>
        <strain evidence="3">cv. Victoria</strain>
        <tissue evidence="2">Leaf</tissue>
    </source>
</reference>
<comment type="caution">
    <text evidence="2">The sequence shown here is derived from an EMBL/GenBank/DDBJ whole genome shotgun (WGS) entry which is preliminary data.</text>
</comment>
<feature type="region of interest" description="Disordered" evidence="1">
    <location>
        <begin position="93"/>
        <end position="129"/>
    </location>
</feature>
<gene>
    <name evidence="2" type="ORF">EJB05_09661</name>
</gene>
<accession>A0A5J9W713</accession>
<evidence type="ECO:0000313" key="2">
    <source>
        <dbReference type="EMBL" id="TVU43214.1"/>
    </source>
</evidence>